<keyword evidence="2" id="KW-1185">Reference proteome</keyword>
<dbReference type="Gene3D" id="1.25.40.20">
    <property type="entry name" value="Ankyrin repeat-containing domain"/>
    <property type="match status" value="1"/>
</dbReference>
<protein>
    <recommendedName>
        <fullName evidence="3">Ankyrin repeat domain-containing protein</fullName>
    </recommendedName>
</protein>
<evidence type="ECO:0000313" key="2">
    <source>
        <dbReference type="Proteomes" id="UP001139104"/>
    </source>
</evidence>
<evidence type="ECO:0000313" key="1">
    <source>
        <dbReference type="EMBL" id="MCI4684476.1"/>
    </source>
</evidence>
<dbReference type="InterPro" id="IPR036770">
    <property type="entry name" value="Ankyrin_rpt-contain_sf"/>
</dbReference>
<gene>
    <name evidence="1" type="ORF">K2U94_17180</name>
</gene>
<sequence>MYASSSGRTEVVAHLLARGADIRPETLDGFSAMDMASNIEILNVLRAAHKKARAQSASA</sequence>
<name>A0ABS9ZA87_9HYPH</name>
<dbReference type="EMBL" id="JAIVFP010000001">
    <property type="protein sequence ID" value="MCI4684476.1"/>
    <property type="molecule type" value="Genomic_DNA"/>
</dbReference>
<dbReference type="RefSeq" id="WP_243068370.1">
    <property type="nucleotide sequence ID" value="NZ_JAIVFK010000001.1"/>
</dbReference>
<evidence type="ECO:0008006" key="3">
    <source>
        <dbReference type="Google" id="ProtNLM"/>
    </source>
</evidence>
<dbReference type="SUPFAM" id="SSF48403">
    <property type="entry name" value="Ankyrin repeat"/>
    <property type="match status" value="1"/>
</dbReference>
<organism evidence="1 2">
    <name type="scientific">Candidatus Rhodoblastus alkanivorans</name>
    <dbReference type="NCBI Taxonomy" id="2954117"/>
    <lineage>
        <taxon>Bacteria</taxon>
        <taxon>Pseudomonadati</taxon>
        <taxon>Pseudomonadota</taxon>
        <taxon>Alphaproteobacteria</taxon>
        <taxon>Hyphomicrobiales</taxon>
        <taxon>Rhodoblastaceae</taxon>
        <taxon>Rhodoblastus</taxon>
    </lineage>
</organism>
<dbReference type="Proteomes" id="UP001139104">
    <property type="component" value="Unassembled WGS sequence"/>
</dbReference>
<comment type="caution">
    <text evidence="1">The sequence shown here is derived from an EMBL/GenBank/DDBJ whole genome shotgun (WGS) entry which is preliminary data.</text>
</comment>
<proteinExistence type="predicted"/>
<accession>A0ABS9ZA87</accession>
<reference evidence="1" key="1">
    <citation type="journal article" date="2022" name="ISME J.">
        <title>Identification of active gaseous-alkane degraders at natural gas seeps.</title>
        <authorList>
            <person name="Farhan Ul Haque M."/>
            <person name="Hernandez M."/>
            <person name="Crombie A.T."/>
            <person name="Murrell J.C."/>
        </authorList>
    </citation>
    <scope>NUCLEOTIDE SEQUENCE</scope>
    <source>
        <strain evidence="1">PC2</strain>
    </source>
</reference>